<dbReference type="Proteomes" id="UP000271098">
    <property type="component" value="Unassembled WGS sequence"/>
</dbReference>
<keyword evidence="2" id="KW-1185">Reference proteome</keyword>
<dbReference type="EMBL" id="UYRT01080505">
    <property type="protein sequence ID" value="VDN22868.1"/>
    <property type="molecule type" value="Genomic_DNA"/>
</dbReference>
<accession>A0A183DYD4</accession>
<evidence type="ECO:0000313" key="1">
    <source>
        <dbReference type="EMBL" id="VDN22868.1"/>
    </source>
</evidence>
<name>A0A183DYD4_9BILA</name>
<evidence type="ECO:0000313" key="3">
    <source>
        <dbReference type="WBParaSite" id="GPUH_0001374001-mRNA-1"/>
    </source>
</evidence>
<reference evidence="1 2" key="2">
    <citation type="submission" date="2018-11" db="EMBL/GenBank/DDBJ databases">
        <authorList>
            <consortium name="Pathogen Informatics"/>
        </authorList>
    </citation>
    <scope>NUCLEOTIDE SEQUENCE [LARGE SCALE GENOMIC DNA]</scope>
</reference>
<reference evidence="3" key="1">
    <citation type="submission" date="2016-06" db="UniProtKB">
        <authorList>
            <consortium name="WormBaseParasite"/>
        </authorList>
    </citation>
    <scope>IDENTIFICATION</scope>
</reference>
<proteinExistence type="predicted"/>
<protein>
    <submittedName>
        <fullName evidence="3">HECT domain-containing protein</fullName>
    </submittedName>
</protein>
<dbReference type="AlphaFoldDB" id="A0A183DYD4"/>
<organism evidence="3">
    <name type="scientific">Gongylonema pulchrum</name>
    <dbReference type="NCBI Taxonomy" id="637853"/>
    <lineage>
        <taxon>Eukaryota</taxon>
        <taxon>Metazoa</taxon>
        <taxon>Ecdysozoa</taxon>
        <taxon>Nematoda</taxon>
        <taxon>Chromadorea</taxon>
        <taxon>Rhabditida</taxon>
        <taxon>Spirurina</taxon>
        <taxon>Spiruromorpha</taxon>
        <taxon>Spiruroidea</taxon>
        <taxon>Gongylonematidae</taxon>
        <taxon>Gongylonema</taxon>
    </lineage>
</organism>
<dbReference type="OrthoDB" id="6141723at2759"/>
<sequence length="158" mass="18352">MSDAAQQESQNRPHYIQFQHHRRGRICRKHGSEKCGFGIPFYPMSQTHILQPLPETVNVNERQCLARQLQQIKAAAVWQDIGENLDGRSFDEFLGLCQIPEEEYLLANRPELRRCKVFLRRSPSDIMINPYSPKILATVRSNMDLQYVLDPYACASYI</sequence>
<evidence type="ECO:0000313" key="2">
    <source>
        <dbReference type="Proteomes" id="UP000271098"/>
    </source>
</evidence>
<dbReference type="WBParaSite" id="GPUH_0001374001-mRNA-1">
    <property type="protein sequence ID" value="GPUH_0001374001-mRNA-1"/>
    <property type="gene ID" value="GPUH_0001374001"/>
</dbReference>
<gene>
    <name evidence="1" type="ORF">GPUH_LOCUS13725</name>
</gene>